<feature type="domain" description="DUF6456" evidence="2">
    <location>
        <begin position="214"/>
        <end position="350"/>
    </location>
</feature>
<dbReference type="AlphaFoldDB" id="A0A238IW84"/>
<proteinExistence type="predicted"/>
<keyword evidence="4" id="KW-1185">Reference proteome</keyword>
<feature type="region of interest" description="Disordered" evidence="1">
    <location>
        <begin position="188"/>
        <end position="209"/>
    </location>
</feature>
<name>A0A238IW84_9RHOB</name>
<dbReference type="InterPro" id="IPR045599">
    <property type="entry name" value="DUF6456"/>
</dbReference>
<evidence type="ECO:0000313" key="4">
    <source>
        <dbReference type="Proteomes" id="UP000201838"/>
    </source>
</evidence>
<feature type="compositionally biased region" description="Basic and acidic residues" evidence="1">
    <location>
        <begin position="196"/>
        <end position="207"/>
    </location>
</feature>
<dbReference type="Proteomes" id="UP000201838">
    <property type="component" value="Unassembled WGS sequence"/>
</dbReference>
<reference evidence="3 4" key="1">
    <citation type="submission" date="2017-05" db="EMBL/GenBank/DDBJ databases">
        <authorList>
            <person name="Song R."/>
            <person name="Chenine A.L."/>
            <person name="Ruprecht R.M."/>
        </authorList>
    </citation>
    <scope>NUCLEOTIDE SEQUENCE [LARGE SCALE GENOMIC DNA]</scope>
    <source>
        <strain evidence="3 4">CECT 8489</strain>
    </source>
</reference>
<dbReference type="Pfam" id="PF20057">
    <property type="entry name" value="DUF6456"/>
    <property type="match status" value="1"/>
</dbReference>
<evidence type="ECO:0000256" key="1">
    <source>
        <dbReference type="SAM" id="MobiDB-lite"/>
    </source>
</evidence>
<gene>
    <name evidence="3" type="ORF">BOA8489_00384</name>
</gene>
<protein>
    <recommendedName>
        <fullName evidence="2">DUF6456 domain-containing protein</fullName>
    </recommendedName>
</protein>
<sequence length="361" mass="39892">MPQEVRHYLAHTEQGQSIRSLAREAGCHASTILRQVRRYETRRDDFLVDRALTRLGAAQSTDLAAFCDVEDEDTMTLSVEINEVVMPDEAEIRTEAPRVLRRLNEPGACLAIAEDMEKAVIVREDASGQTLRTAVIERPLAEALALKDWVALHSDGRIKRYRITTAGRHALKRFLAEGEAARAGLTDETNPFSAQHGEHGMRMDRDARGKRRRVRYNATEGPLLSLARRRDKSGEPFLAPELVAAGERLREDFELAQLGPRVAQNWDRFLTASGKPDFATSGGAAGGSEAARKRVANALSDLGPGLGDVVLRCCCFLEGIEATEQRMGWSARSGKIVLRIALVRLKKHYSEASGNWSPLIG</sequence>
<dbReference type="OrthoDB" id="7476630at2"/>
<evidence type="ECO:0000259" key="2">
    <source>
        <dbReference type="Pfam" id="PF20057"/>
    </source>
</evidence>
<accession>A0A238IW84</accession>
<evidence type="ECO:0000313" key="3">
    <source>
        <dbReference type="EMBL" id="SMX22293.1"/>
    </source>
</evidence>
<dbReference type="EMBL" id="FXXQ01000001">
    <property type="protein sequence ID" value="SMX22293.1"/>
    <property type="molecule type" value="Genomic_DNA"/>
</dbReference>
<organism evidence="3 4">
    <name type="scientific">Boseongicola aestuarii</name>
    <dbReference type="NCBI Taxonomy" id="1470561"/>
    <lineage>
        <taxon>Bacteria</taxon>
        <taxon>Pseudomonadati</taxon>
        <taxon>Pseudomonadota</taxon>
        <taxon>Alphaproteobacteria</taxon>
        <taxon>Rhodobacterales</taxon>
        <taxon>Paracoccaceae</taxon>
        <taxon>Boseongicola</taxon>
    </lineage>
</organism>